<dbReference type="GO" id="GO:0045490">
    <property type="term" value="P:pectin catabolic process"/>
    <property type="evidence" value="ECO:0007669"/>
    <property type="project" value="UniProtKB-UniPathway"/>
</dbReference>
<dbReference type="GO" id="GO:0030599">
    <property type="term" value="F:pectinesterase activity"/>
    <property type="evidence" value="ECO:0007669"/>
    <property type="project" value="UniProtKB-EC"/>
</dbReference>
<dbReference type="AlphaFoldDB" id="A0A2U1Q1S8"/>
<keyword evidence="7" id="KW-0456">Lyase</keyword>
<proteinExistence type="predicted"/>
<keyword evidence="8" id="KW-1185">Reference proteome</keyword>
<dbReference type="InterPro" id="IPR012334">
    <property type="entry name" value="Pectin_lyas_fold"/>
</dbReference>
<evidence type="ECO:0000259" key="6">
    <source>
        <dbReference type="Pfam" id="PF01095"/>
    </source>
</evidence>
<evidence type="ECO:0000313" key="8">
    <source>
        <dbReference type="Proteomes" id="UP000245207"/>
    </source>
</evidence>
<dbReference type="OrthoDB" id="1112093at2759"/>
<protein>
    <submittedName>
        <fullName evidence="7">Pectin lyase fold/virulence factor, Pectin lyase fold protein</fullName>
    </submittedName>
</protein>
<comment type="caution">
    <text evidence="7">The sequence shown here is derived from an EMBL/GenBank/DDBJ whole genome shotgun (WGS) entry which is preliminary data.</text>
</comment>
<feature type="domain" description="Pectinesterase catalytic" evidence="6">
    <location>
        <begin position="6"/>
        <end position="52"/>
    </location>
</feature>
<evidence type="ECO:0000256" key="4">
    <source>
        <dbReference type="ARBA" id="ARBA00023316"/>
    </source>
</evidence>
<evidence type="ECO:0000256" key="3">
    <source>
        <dbReference type="ARBA" id="ARBA00023085"/>
    </source>
</evidence>
<keyword evidence="2" id="KW-0378">Hydrolase</keyword>
<evidence type="ECO:0000256" key="5">
    <source>
        <dbReference type="ARBA" id="ARBA00047928"/>
    </source>
</evidence>
<dbReference type="InterPro" id="IPR011050">
    <property type="entry name" value="Pectin_lyase_fold/virulence"/>
</dbReference>
<accession>A0A2U1Q1S8</accession>
<keyword evidence="4" id="KW-0961">Cell wall biogenesis/degradation</keyword>
<dbReference type="EMBL" id="PKPP01000508">
    <property type="protein sequence ID" value="PWA91912.1"/>
    <property type="molecule type" value="Genomic_DNA"/>
</dbReference>
<comment type="pathway">
    <text evidence="1">Glycan metabolism; pectin degradation; 2-dehydro-3-deoxy-D-gluconate from pectin: step 1/5.</text>
</comment>
<sequence length="272" mass="30886">MKDICATAYYGEYKNYGSGSSTDHRVTWPSYHVIKDVETTKRYTIENFIIGNDWLPNTGSIVNQIFKFGDFDWKFSMCSTTQNCLFALEFPERRGFTKICYKFIIDDGWQSVGMDPTSFEAKAHNTAKVFRDTGWGEGEGGAAPLCVSLRLGDEGAAENEKGKSTGVKKGTWASAKKRWFGWSSGEVRWFSSEMDELKLLMRLERFIFVLLIVGYMNHHILKQKVANTEQQVCVCNGGGGASAFIVELKICLDVELPFTLPKRNSHKKWFLR</sequence>
<gene>
    <name evidence="7" type="ORF">CTI12_AA085660</name>
</gene>
<dbReference type="InterPro" id="IPR000070">
    <property type="entry name" value="Pectinesterase_cat"/>
</dbReference>
<dbReference type="SUPFAM" id="SSF51126">
    <property type="entry name" value="Pectin lyase-like"/>
    <property type="match status" value="1"/>
</dbReference>
<comment type="catalytic activity">
    <reaction evidence="5">
        <text>[(1-&gt;4)-alpha-D-galacturonosyl methyl ester](n) + n H2O = [(1-&gt;4)-alpha-D-galacturonosyl](n) + n methanol + n H(+)</text>
        <dbReference type="Rhea" id="RHEA:22380"/>
        <dbReference type="Rhea" id="RHEA-COMP:14570"/>
        <dbReference type="Rhea" id="RHEA-COMP:14573"/>
        <dbReference type="ChEBI" id="CHEBI:15377"/>
        <dbReference type="ChEBI" id="CHEBI:15378"/>
        <dbReference type="ChEBI" id="CHEBI:17790"/>
        <dbReference type="ChEBI" id="CHEBI:140522"/>
        <dbReference type="ChEBI" id="CHEBI:140523"/>
        <dbReference type="EC" id="3.1.1.11"/>
    </reaction>
</comment>
<dbReference type="PANTHER" id="PTHR31707">
    <property type="entry name" value="PECTINESTERASE"/>
    <property type="match status" value="1"/>
</dbReference>
<evidence type="ECO:0000313" key="7">
    <source>
        <dbReference type="EMBL" id="PWA91912.1"/>
    </source>
</evidence>
<dbReference type="Gene3D" id="2.160.20.10">
    <property type="entry name" value="Single-stranded right-handed beta-helix, Pectin lyase-like"/>
    <property type="match status" value="1"/>
</dbReference>
<evidence type="ECO:0000256" key="2">
    <source>
        <dbReference type="ARBA" id="ARBA00022801"/>
    </source>
</evidence>
<dbReference type="GO" id="GO:0016829">
    <property type="term" value="F:lyase activity"/>
    <property type="evidence" value="ECO:0007669"/>
    <property type="project" value="UniProtKB-KW"/>
</dbReference>
<evidence type="ECO:0000256" key="1">
    <source>
        <dbReference type="ARBA" id="ARBA00005184"/>
    </source>
</evidence>
<dbReference type="Pfam" id="PF01095">
    <property type="entry name" value="Pectinesterase"/>
    <property type="match status" value="1"/>
</dbReference>
<dbReference type="GO" id="GO:0042545">
    <property type="term" value="P:cell wall modification"/>
    <property type="evidence" value="ECO:0007669"/>
    <property type="project" value="InterPro"/>
</dbReference>
<organism evidence="7 8">
    <name type="scientific">Artemisia annua</name>
    <name type="common">Sweet wormwood</name>
    <dbReference type="NCBI Taxonomy" id="35608"/>
    <lineage>
        <taxon>Eukaryota</taxon>
        <taxon>Viridiplantae</taxon>
        <taxon>Streptophyta</taxon>
        <taxon>Embryophyta</taxon>
        <taxon>Tracheophyta</taxon>
        <taxon>Spermatophyta</taxon>
        <taxon>Magnoliopsida</taxon>
        <taxon>eudicotyledons</taxon>
        <taxon>Gunneridae</taxon>
        <taxon>Pentapetalae</taxon>
        <taxon>asterids</taxon>
        <taxon>campanulids</taxon>
        <taxon>Asterales</taxon>
        <taxon>Asteraceae</taxon>
        <taxon>Asteroideae</taxon>
        <taxon>Anthemideae</taxon>
        <taxon>Artemisiinae</taxon>
        <taxon>Artemisia</taxon>
    </lineage>
</organism>
<dbReference type="UniPathway" id="UPA00545">
    <property type="reaction ID" value="UER00823"/>
</dbReference>
<dbReference type="Proteomes" id="UP000245207">
    <property type="component" value="Unassembled WGS sequence"/>
</dbReference>
<dbReference type="STRING" id="35608.A0A2U1Q1S8"/>
<keyword evidence="3" id="KW-0063">Aspartyl esterase</keyword>
<reference evidence="7 8" key="1">
    <citation type="journal article" date="2018" name="Mol. Plant">
        <title>The genome of Artemisia annua provides insight into the evolution of Asteraceae family and artemisinin biosynthesis.</title>
        <authorList>
            <person name="Shen Q."/>
            <person name="Zhang L."/>
            <person name="Liao Z."/>
            <person name="Wang S."/>
            <person name="Yan T."/>
            <person name="Shi P."/>
            <person name="Liu M."/>
            <person name="Fu X."/>
            <person name="Pan Q."/>
            <person name="Wang Y."/>
            <person name="Lv Z."/>
            <person name="Lu X."/>
            <person name="Zhang F."/>
            <person name="Jiang W."/>
            <person name="Ma Y."/>
            <person name="Chen M."/>
            <person name="Hao X."/>
            <person name="Li L."/>
            <person name="Tang Y."/>
            <person name="Lv G."/>
            <person name="Zhou Y."/>
            <person name="Sun X."/>
            <person name="Brodelius P.E."/>
            <person name="Rose J.K.C."/>
            <person name="Tang K."/>
        </authorList>
    </citation>
    <scope>NUCLEOTIDE SEQUENCE [LARGE SCALE GENOMIC DNA]</scope>
    <source>
        <strain evidence="8">cv. Huhao1</strain>
        <tissue evidence="7">Leaf</tissue>
    </source>
</reference>
<name>A0A2U1Q1S8_ARTAN</name>